<protein>
    <submittedName>
        <fullName evidence="3">Competence protein CoiA family protein</fullName>
    </submittedName>
</protein>
<proteinExistence type="predicted"/>
<dbReference type="Pfam" id="PF06054">
    <property type="entry name" value="CoiA_nuc"/>
    <property type="match status" value="1"/>
</dbReference>
<comment type="caution">
    <text evidence="3">The sequence shown here is derived from an EMBL/GenBank/DDBJ whole genome shotgun (WGS) entry which is preliminary data.</text>
</comment>
<dbReference type="RefSeq" id="WP_346148091.1">
    <property type="nucleotide sequence ID" value="NZ_BAAAUA010000044.1"/>
</dbReference>
<keyword evidence="4" id="KW-1185">Reference proteome</keyword>
<evidence type="ECO:0000313" key="3">
    <source>
        <dbReference type="EMBL" id="MFC5647356.1"/>
    </source>
</evidence>
<sequence length="417" mass="45264">MGITAVHAERGRVDASLPDLGCGWPWVRVHRVRPRVPLSCPECGHAVHAKVSSAGLRYFAHDPGSPACALAGESMEHHLTKLQLATAIRAAGWVAELEVRGPDGAWRADVMATSPDGRRRMAWEAQLSAITAGELAERTARFARDGVRVCWVAVRRRPWLGAVPSLHAAPTASGGTGAGTEAGPAGPGGGATEPWRVVAGLARFEAQPCECDVHHPAGHGSWHPVTADLDEAVGWVLGGRLVPHRTRGSAARRLLADEQWWDVVWTAPQYVADAGAYERAEQAERAEAEQAERERHRRWVAGLDARARERAVRQWQTGLPMQRRWKLEDAAAQWVREATGCEPSLDHGAYQDELWAGGLPVLVNGVPYALIRPHPEIADWDRLAHLVIITGGPREHKQTVRLAPPGTRVISLPAPTG</sequence>
<evidence type="ECO:0000259" key="2">
    <source>
        <dbReference type="Pfam" id="PF06054"/>
    </source>
</evidence>
<evidence type="ECO:0000256" key="1">
    <source>
        <dbReference type="SAM" id="MobiDB-lite"/>
    </source>
</evidence>
<reference evidence="4" key="1">
    <citation type="journal article" date="2019" name="Int. J. Syst. Evol. Microbiol.">
        <title>The Global Catalogue of Microorganisms (GCM) 10K type strain sequencing project: providing services to taxonomists for standard genome sequencing and annotation.</title>
        <authorList>
            <consortium name="The Broad Institute Genomics Platform"/>
            <consortium name="The Broad Institute Genome Sequencing Center for Infectious Disease"/>
            <person name="Wu L."/>
            <person name="Ma J."/>
        </authorList>
    </citation>
    <scope>NUCLEOTIDE SEQUENCE [LARGE SCALE GENOMIC DNA]</scope>
    <source>
        <strain evidence="4">CGMCC 4.1622</strain>
    </source>
</reference>
<dbReference type="Proteomes" id="UP001596066">
    <property type="component" value="Unassembled WGS sequence"/>
</dbReference>
<feature type="domain" description="Competence protein CoiA nuclease-like" evidence="2">
    <location>
        <begin position="73"/>
        <end position="153"/>
    </location>
</feature>
<feature type="compositionally biased region" description="Gly residues" evidence="1">
    <location>
        <begin position="174"/>
        <end position="189"/>
    </location>
</feature>
<name>A0ABW0VTD6_9ACTN</name>
<gene>
    <name evidence="3" type="ORF">ACFPZF_39220</name>
</gene>
<dbReference type="EMBL" id="JBHSOC010000158">
    <property type="protein sequence ID" value="MFC5647356.1"/>
    <property type="molecule type" value="Genomic_DNA"/>
</dbReference>
<evidence type="ECO:0000313" key="4">
    <source>
        <dbReference type="Proteomes" id="UP001596066"/>
    </source>
</evidence>
<feature type="region of interest" description="Disordered" evidence="1">
    <location>
        <begin position="169"/>
        <end position="189"/>
    </location>
</feature>
<accession>A0ABW0VTD6</accession>
<organism evidence="3 4">
    <name type="scientific">Kitasatospora cinereorecta</name>
    <dbReference type="NCBI Taxonomy" id="285560"/>
    <lineage>
        <taxon>Bacteria</taxon>
        <taxon>Bacillati</taxon>
        <taxon>Actinomycetota</taxon>
        <taxon>Actinomycetes</taxon>
        <taxon>Kitasatosporales</taxon>
        <taxon>Streptomycetaceae</taxon>
        <taxon>Kitasatospora</taxon>
    </lineage>
</organism>
<dbReference type="InterPro" id="IPR010330">
    <property type="entry name" value="CoiA_nuc"/>
</dbReference>